<evidence type="ECO:0000256" key="13">
    <source>
        <dbReference type="ARBA" id="ARBA00030876"/>
    </source>
</evidence>
<feature type="region of interest" description="Disordered" evidence="16">
    <location>
        <begin position="449"/>
        <end position="469"/>
    </location>
</feature>
<feature type="repeat" description="WD" evidence="15">
    <location>
        <begin position="184"/>
        <end position="198"/>
    </location>
</feature>
<keyword evidence="18" id="KW-1185">Reference proteome</keyword>
<evidence type="ECO:0000256" key="2">
    <source>
        <dbReference type="ARBA" id="ARBA00005150"/>
    </source>
</evidence>
<dbReference type="InterPro" id="IPR015943">
    <property type="entry name" value="WD40/YVTN_repeat-like_dom_sf"/>
</dbReference>
<dbReference type="GO" id="GO:0010968">
    <property type="term" value="P:regulation of microtubule nucleation"/>
    <property type="evidence" value="ECO:0007669"/>
    <property type="project" value="InterPro"/>
</dbReference>
<keyword evidence="7" id="KW-0436">Ligase</keyword>
<reference evidence="17 18" key="1">
    <citation type="journal article" date="2017" name="Plant Biotechnol. J.">
        <title>A comprehensive draft genome sequence for lupin (Lupinus angustifolius), an emerging health food: insights into plant-microbe interactions and legume evolution.</title>
        <authorList>
            <person name="Hane J.K."/>
            <person name="Ming Y."/>
            <person name="Kamphuis L.G."/>
            <person name="Nelson M.N."/>
            <person name="Garg G."/>
            <person name="Atkins C.A."/>
            <person name="Bayer P.E."/>
            <person name="Bravo A."/>
            <person name="Bringans S."/>
            <person name="Cannon S."/>
            <person name="Edwards D."/>
            <person name="Foley R."/>
            <person name="Gao L.L."/>
            <person name="Harrison M.J."/>
            <person name="Huang W."/>
            <person name="Hurgobin B."/>
            <person name="Li S."/>
            <person name="Liu C.W."/>
            <person name="McGrath A."/>
            <person name="Morahan G."/>
            <person name="Murray J."/>
            <person name="Weller J."/>
            <person name="Jian J."/>
            <person name="Singh K.B."/>
        </authorList>
    </citation>
    <scope>NUCLEOTIDE SEQUENCE [LARGE SCALE GENOMIC DNA]</scope>
    <source>
        <strain evidence="18">cv. Tanjil</strain>
        <tissue evidence="17">Whole plant</tissue>
    </source>
</reference>
<evidence type="ECO:0000256" key="9">
    <source>
        <dbReference type="ARBA" id="ARBA00022741"/>
    </source>
</evidence>
<dbReference type="Pfam" id="PF00400">
    <property type="entry name" value="WD40"/>
    <property type="match status" value="2"/>
</dbReference>
<dbReference type="Gene3D" id="3.90.190.20">
    <property type="entry name" value="Mur ligase, C-terminal domain"/>
    <property type="match status" value="1"/>
</dbReference>
<dbReference type="InterPro" id="IPR036615">
    <property type="entry name" value="Mur_ligase_C_dom_sf"/>
</dbReference>
<dbReference type="InterPro" id="IPR036322">
    <property type="entry name" value="WD40_repeat_dom_sf"/>
</dbReference>
<dbReference type="InterPro" id="IPR018109">
    <property type="entry name" value="Folylpolyglutamate_synth_CS"/>
</dbReference>
<dbReference type="GO" id="GO:0005828">
    <property type="term" value="C:kinetochore microtubule"/>
    <property type="evidence" value="ECO:0007669"/>
    <property type="project" value="TreeGrafter"/>
</dbReference>
<dbReference type="EC" id="6.3.2.17" evidence="4"/>
<comment type="similarity">
    <text evidence="3">Belongs to the folylpolyglutamate synthase family.</text>
</comment>
<dbReference type="InterPro" id="IPR001645">
    <property type="entry name" value="Folylpolyglutamate_synth"/>
</dbReference>
<evidence type="ECO:0000256" key="10">
    <source>
        <dbReference type="ARBA" id="ARBA00022840"/>
    </source>
</evidence>
<accession>A0A4P1RQS7</accession>
<dbReference type="GO" id="GO:0032467">
    <property type="term" value="P:positive regulation of cytokinesis"/>
    <property type="evidence" value="ECO:0007669"/>
    <property type="project" value="TreeGrafter"/>
</dbReference>
<evidence type="ECO:0000256" key="8">
    <source>
        <dbReference type="ARBA" id="ARBA00022723"/>
    </source>
</evidence>
<keyword evidence="8" id="KW-0479">Metal-binding</keyword>
<dbReference type="Gramene" id="OIW16162">
    <property type="protein sequence ID" value="OIW16162"/>
    <property type="gene ID" value="TanjilG_18877"/>
</dbReference>
<dbReference type="SUPFAM" id="SSF50978">
    <property type="entry name" value="WD40 repeat-like"/>
    <property type="match status" value="1"/>
</dbReference>
<gene>
    <name evidence="17" type="ORF">TanjilG_18877</name>
</gene>
<dbReference type="GO" id="GO:0006730">
    <property type="term" value="P:one-carbon metabolic process"/>
    <property type="evidence" value="ECO:0007669"/>
    <property type="project" value="UniProtKB-KW"/>
</dbReference>
<dbReference type="PANTHER" id="PTHR45096:SF1">
    <property type="entry name" value="PROTEIN NEDD1"/>
    <property type="match status" value="1"/>
</dbReference>
<keyword evidence="11" id="KW-0460">Magnesium</keyword>
<dbReference type="InterPro" id="IPR044621">
    <property type="entry name" value="NEDD1"/>
</dbReference>
<evidence type="ECO:0000256" key="11">
    <source>
        <dbReference type="ARBA" id="ARBA00022842"/>
    </source>
</evidence>
<dbReference type="GO" id="GO:0000919">
    <property type="term" value="P:cell plate assembly"/>
    <property type="evidence" value="ECO:0007669"/>
    <property type="project" value="TreeGrafter"/>
</dbReference>
<dbReference type="SUPFAM" id="SSF53623">
    <property type="entry name" value="MurD-like peptide ligases, catalytic domain"/>
    <property type="match status" value="1"/>
</dbReference>
<evidence type="ECO:0000256" key="4">
    <source>
        <dbReference type="ARBA" id="ARBA00013025"/>
    </source>
</evidence>
<dbReference type="InterPro" id="IPR001680">
    <property type="entry name" value="WD40_rpt"/>
</dbReference>
<dbReference type="GO" id="GO:0046872">
    <property type="term" value="F:metal ion binding"/>
    <property type="evidence" value="ECO:0007669"/>
    <property type="project" value="UniProtKB-KW"/>
</dbReference>
<evidence type="ECO:0000313" key="17">
    <source>
        <dbReference type="EMBL" id="OIW16162.1"/>
    </source>
</evidence>
<dbReference type="PANTHER" id="PTHR45096">
    <property type="entry name" value="PROTEIN NEDD1"/>
    <property type="match status" value="1"/>
</dbReference>
<dbReference type="FunFam" id="2.130.10.10:FF:000344">
    <property type="entry name" value="Protein NEDD1"/>
    <property type="match status" value="1"/>
</dbReference>
<dbReference type="SUPFAM" id="SSF53244">
    <property type="entry name" value="MurD-like peptide ligases, peptide-binding domain"/>
    <property type="match status" value="1"/>
</dbReference>
<comment type="cofactor">
    <cofactor evidence="1">
        <name>a monovalent cation</name>
        <dbReference type="ChEBI" id="CHEBI:60242"/>
    </cofactor>
</comment>
<dbReference type="PROSITE" id="PS01012">
    <property type="entry name" value="FOLYLPOLYGLU_SYNT_2"/>
    <property type="match status" value="1"/>
</dbReference>
<feature type="region of interest" description="Disordered" evidence="16">
    <location>
        <begin position="501"/>
        <end position="524"/>
    </location>
</feature>
<evidence type="ECO:0000256" key="15">
    <source>
        <dbReference type="PROSITE-ProRule" id="PRU00221"/>
    </source>
</evidence>
<comment type="catalytic activity">
    <reaction evidence="14">
        <text>(6S)-5,6,7,8-tetrahydrofolyl-(gamma-L-Glu)(n) + L-glutamate + ATP = (6S)-5,6,7,8-tetrahydrofolyl-(gamma-L-Glu)(n+1) + ADP + phosphate + H(+)</text>
        <dbReference type="Rhea" id="RHEA:10580"/>
        <dbReference type="Rhea" id="RHEA-COMP:14738"/>
        <dbReference type="Rhea" id="RHEA-COMP:14740"/>
        <dbReference type="ChEBI" id="CHEBI:15378"/>
        <dbReference type="ChEBI" id="CHEBI:29985"/>
        <dbReference type="ChEBI" id="CHEBI:30616"/>
        <dbReference type="ChEBI" id="CHEBI:43474"/>
        <dbReference type="ChEBI" id="CHEBI:141005"/>
        <dbReference type="ChEBI" id="CHEBI:456216"/>
        <dbReference type="EC" id="6.3.2.17"/>
    </reaction>
</comment>
<comment type="pathway">
    <text evidence="2">Cofactor biosynthesis; tetrahydrofolylpolyglutamate biosynthesis.</text>
</comment>
<dbReference type="STRING" id="3871.A0A4P1RQS7"/>
<evidence type="ECO:0000256" key="3">
    <source>
        <dbReference type="ARBA" id="ARBA00008276"/>
    </source>
</evidence>
<dbReference type="InterPro" id="IPR036565">
    <property type="entry name" value="Mur-like_cat_sf"/>
</dbReference>
<dbReference type="Gene3D" id="3.40.1190.10">
    <property type="entry name" value="Mur-like, catalytic domain"/>
    <property type="match status" value="1"/>
</dbReference>
<dbReference type="PROSITE" id="PS50082">
    <property type="entry name" value="WD_REPEATS_2"/>
    <property type="match status" value="1"/>
</dbReference>
<keyword evidence="15" id="KW-0853">WD repeat</keyword>
<name>A0A4P1RQS7_LUPAN</name>
<evidence type="ECO:0000256" key="5">
    <source>
        <dbReference type="ARBA" id="ARBA00018660"/>
    </source>
</evidence>
<evidence type="ECO:0000256" key="14">
    <source>
        <dbReference type="ARBA" id="ARBA00047493"/>
    </source>
</evidence>
<dbReference type="FunFam" id="3.90.190.20:FF:000011">
    <property type="entry name" value="Folylpolyglutamate synthase"/>
    <property type="match status" value="1"/>
</dbReference>
<dbReference type="GO" id="GO:2000694">
    <property type="term" value="P:regulation of phragmoplast microtubule organization"/>
    <property type="evidence" value="ECO:0007669"/>
    <property type="project" value="TreeGrafter"/>
</dbReference>
<proteinExistence type="inferred from homology"/>
<feature type="compositionally biased region" description="Polar residues" evidence="16">
    <location>
        <begin position="501"/>
        <end position="515"/>
    </location>
</feature>
<dbReference type="GO" id="GO:0060236">
    <property type="term" value="P:regulation of mitotic spindle organization"/>
    <property type="evidence" value="ECO:0007669"/>
    <property type="project" value="TreeGrafter"/>
</dbReference>
<evidence type="ECO:0000256" key="12">
    <source>
        <dbReference type="ARBA" id="ARBA00030592"/>
    </source>
</evidence>
<dbReference type="Proteomes" id="UP000188354">
    <property type="component" value="Chromosome LG02"/>
</dbReference>
<evidence type="ECO:0000256" key="7">
    <source>
        <dbReference type="ARBA" id="ARBA00022598"/>
    </source>
</evidence>
<evidence type="ECO:0000313" key="18">
    <source>
        <dbReference type="Proteomes" id="UP000188354"/>
    </source>
</evidence>
<dbReference type="Gene3D" id="2.130.10.10">
    <property type="entry name" value="YVTN repeat-like/Quinoprotein amine dehydrogenase"/>
    <property type="match status" value="2"/>
</dbReference>
<organism evidence="17 18">
    <name type="scientific">Lupinus angustifolius</name>
    <name type="common">Narrow-leaved blue lupine</name>
    <dbReference type="NCBI Taxonomy" id="3871"/>
    <lineage>
        <taxon>Eukaryota</taxon>
        <taxon>Viridiplantae</taxon>
        <taxon>Streptophyta</taxon>
        <taxon>Embryophyta</taxon>
        <taxon>Tracheophyta</taxon>
        <taxon>Spermatophyta</taxon>
        <taxon>Magnoliopsida</taxon>
        <taxon>eudicotyledons</taxon>
        <taxon>Gunneridae</taxon>
        <taxon>Pentapetalae</taxon>
        <taxon>rosids</taxon>
        <taxon>fabids</taxon>
        <taxon>Fabales</taxon>
        <taxon>Fabaceae</taxon>
        <taxon>Papilionoideae</taxon>
        <taxon>50 kb inversion clade</taxon>
        <taxon>genistoids sensu lato</taxon>
        <taxon>core genistoids</taxon>
        <taxon>Genisteae</taxon>
        <taxon>Lupinus</taxon>
    </lineage>
</organism>
<evidence type="ECO:0000256" key="16">
    <source>
        <dbReference type="SAM" id="MobiDB-lite"/>
    </source>
</evidence>
<dbReference type="SMART" id="SM00320">
    <property type="entry name" value="WD40"/>
    <property type="match status" value="6"/>
</dbReference>
<keyword evidence="6" id="KW-0554">One-carbon metabolism</keyword>
<keyword evidence="10" id="KW-0067">ATP-binding</keyword>
<dbReference type="GO" id="GO:0005524">
    <property type="term" value="F:ATP binding"/>
    <property type="evidence" value="ECO:0007669"/>
    <property type="project" value="UniProtKB-KW"/>
</dbReference>
<dbReference type="GO" id="GO:0140496">
    <property type="term" value="F:gamma-tubulin complex binding"/>
    <property type="evidence" value="ECO:0007669"/>
    <property type="project" value="InterPro"/>
</dbReference>
<protein>
    <recommendedName>
        <fullName evidence="5">Folylpolyglutamate synthase</fullName>
        <ecNumber evidence="4">6.3.2.17</ecNumber>
    </recommendedName>
    <alternativeName>
        <fullName evidence="13">Folylpoly-gamma-glutamate synthetase</fullName>
    </alternativeName>
    <alternativeName>
        <fullName evidence="12">Tetrahydrofolylpolyglutamate synthase</fullName>
    </alternativeName>
</protein>
<dbReference type="EMBL" id="CM007362">
    <property type="protein sequence ID" value="OIW16162.1"/>
    <property type="molecule type" value="Genomic_DNA"/>
</dbReference>
<evidence type="ECO:0000256" key="1">
    <source>
        <dbReference type="ARBA" id="ARBA00001944"/>
    </source>
</evidence>
<evidence type="ECO:0000256" key="6">
    <source>
        <dbReference type="ARBA" id="ARBA00022563"/>
    </source>
</evidence>
<dbReference type="GO" id="GO:0004326">
    <property type="term" value="F:tetrahydrofolylpolyglutamate synthase activity"/>
    <property type="evidence" value="ECO:0007669"/>
    <property type="project" value="UniProtKB-EC"/>
</dbReference>
<sequence>MSLLAVSGGDTVKLFDASVKPGDPCILSYTSSPGYQVNSVKWNHTNLVVASAGDDKKISLWHKNGNSMGTIHVAGTGSGDGIEESISAISFSNKASKYMCSGGSGQVVRIWDLQKKRCIKWLRGHTNTVTGVMYNCKDEHLASISLSGDLILHNLASGARAADLKDPNQQMLRVLDYSRVSRHLLVTAGDDGTVHLWDTTGRSPKVSWLKQHSAPTAGISFSPSNDKILASVGLDKKLYTYDSGSRKPSFCISYEAPFTSLAFRDDGLMLAAGTSNGHVAFYDVRGKPKPFVVLHAHGSSEAVTSLCWQRSKPVIVDERNCTPETALVGNAVEDSILMPDPLPSATSNFFLSTSVSTARNPGRLGASFEASSLTASNSEFSSALLNVSAGEETPHRNSLWPTGTLSRLHAPHSSYNVKDDMEVFSPLVDVQPFTPSIWDENGIKKDSMFADRKPSMKFPSSSRRFPNSEEVSIDHPILDWKSSSNAKQDITQSSFSLVGSTPLLSSKNEDSSTTPPEAWGGEKLSDKYNFSRQPINAPSHFGMLASGGQIAGSMFSGLQGTSSSTGIGSYTGSSLSYANLRSKDISTSQETSLGFPDHLFSTSSSLSINTKTSIGQANIDSPRILDSPRMSPFPRRFSTYAERISTTSTFGDGVSLSVSSPKIKKSGAETREELLNSFLSKSDTSAPLESSSLPLTNGVISQHKASQSDAQQGSSFTLQLFQRTLEETLDSFQKSIHEDMRNLHIEILRQFHLQEISKSSITMSEQEGGNGSPNSSSLTPYEEALEVLSSLIIRRTRVDSSILEDQFEVLFKYLKMLDLEEPISNMNIIHVAGTKGKQFYAYCDGESCSFELCVDISEEKFLAYFWWCYDRLKEKTDDNIPMPHYFRFVAILAFKIFAAEKVDVAIMEVGLGGKYDATNVVREPIVCGITSLGYDHMEILVGYFGLLLLDLSTGNTLGEIAGEKAGIFKDRIPAFTVRQPDEAMHVLEEKASLLNVPLQVAPPLDAKLLNGLALGLKGEHQYLNAGLAVALCSTWLKRTGHLGDTDLEQTNTLPEPIIKGLTSASLQGRAQIVPDQHINNEKPNELVFFLDGAHSPESMEVCARWFSLAIKEYNLDQTLFHQQPDEAVKIHNGESEVQRKSIQILLFNCLPVRDPQMLLPRLMKTCADHGVHFKKALFVPSLSVYNKVGSQALTLSDPNVDLSWQFTLQRVWKNLMQDNQGKSTEIDSEELKDDVEMSASNCEHSAVFPSLPAAIKWIRDRVQQNRSVRFQVLVTGSLHLVGDVLKLVKK</sequence>
<dbReference type="NCBIfam" id="TIGR01499">
    <property type="entry name" value="folC"/>
    <property type="match status" value="1"/>
</dbReference>
<keyword evidence="9" id="KW-0547">Nucleotide-binding</keyword>